<sequence>MSVLELAADRADSGAEGKARPDSPLSLCLSLRWFRSHIVVLGVRPQIGQAAVVRFPWALLVWPYADSCFRWFPLGVLSALWFRLWVPVHGGIGVYGFPTLQCIRSSGWFCLRALDSVCAEGCFRSVSDSVGFYGSRVCGPTSVGGRGIVLFSSAGTGNPYWALFTRLTPLLPSARGSSSWELGVGRVAEAVVAPCVVSSSESECCELLYASELRVVFCKSSGYAP</sequence>
<evidence type="ECO:0000313" key="1">
    <source>
        <dbReference type="EMBL" id="MQL68789.1"/>
    </source>
</evidence>
<protein>
    <submittedName>
        <fullName evidence="1">Uncharacterized protein</fullName>
    </submittedName>
</protein>
<comment type="caution">
    <text evidence="1">The sequence shown here is derived from an EMBL/GenBank/DDBJ whole genome shotgun (WGS) entry which is preliminary data.</text>
</comment>
<reference evidence="1" key="1">
    <citation type="submission" date="2017-07" db="EMBL/GenBank/DDBJ databases">
        <title>Taro Niue Genome Assembly and Annotation.</title>
        <authorList>
            <person name="Atibalentja N."/>
            <person name="Keating K."/>
            <person name="Fields C.J."/>
        </authorList>
    </citation>
    <scope>NUCLEOTIDE SEQUENCE</scope>
    <source>
        <strain evidence="1">Niue_2</strain>
        <tissue evidence="1">Leaf</tissue>
    </source>
</reference>
<dbReference type="Proteomes" id="UP000652761">
    <property type="component" value="Unassembled WGS sequence"/>
</dbReference>
<gene>
    <name evidence="1" type="ORF">Taro_001035</name>
</gene>
<proteinExistence type="predicted"/>
<accession>A0A843TJL4</accession>
<organism evidence="1 2">
    <name type="scientific">Colocasia esculenta</name>
    <name type="common">Wild taro</name>
    <name type="synonym">Arum esculentum</name>
    <dbReference type="NCBI Taxonomy" id="4460"/>
    <lineage>
        <taxon>Eukaryota</taxon>
        <taxon>Viridiplantae</taxon>
        <taxon>Streptophyta</taxon>
        <taxon>Embryophyta</taxon>
        <taxon>Tracheophyta</taxon>
        <taxon>Spermatophyta</taxon>
        <taxon>Magnoliopsida</taxon>
        <taxon>Liliopsida</taxon>
        <taxon>Araceae</taxon>
        <taxon>Aroideae</taxon>
        <taxon>Colocasieae</taxon>
        <taxon>Colocasia</taxon>
    </lineage>
</organism>
<evidence type="ECO:0000313" key="2">
    <source>
        <dbReference type="Proteomes" id="UP000652761"/>
    </source>
</evidence>
<dbReference type="EMBL" id="NMUH01000021">
    <property type="protein sequence ID" value="MQL68789.1"/>
    <property type="molecule type" value="Genomic_DNA"/>
</dbReference>
<keyword evidence="2" id="KW-1185">Reference proteome</keyword>
<name>A0A843TJL4_COLES</name>
<dbReference type="AlphaFoldDB" id="A0A843TJL4"/>